<dbReference type="EMBL" id="LCAV01000029">
    <property type="protein sequence ID" value="KKR97494.1"/>
    <property type="molecule type" value="Genomic_DNA"/>
</dbReference>
<name>A0A0G0V954_9BACT</name>
<feature type="non-terminal residue" evidence="2">
    <location>
        <position position="1"/>
    </location>
</feature>
<proteinExistence type="predicted"/>
<dbReference type="GO" id="GO:0016740">
    <property type="term" value="F:transferase activity"/>
    <property type="evidence" value="ECO:0007669"/>
    <property type="project" value="UniProtKB-KW"/>
</dbReference>
<feature type="transmembrane region" description="Helical" evidence="1">
    <location>
        <begin position="70"/>
        <end position="90"/>
    </location>
</feature>
<dbReference type="SUPFAM" id="SSF53448">
    <property type="entry name" value="Nucleotide-diphospho-sugar transferases"/>
    <property type="match status" value="1"/>
</dbReference>
<keyword evidence="1" id="KW-0472">Membrane</keyword>
<reference evidence="2 3" key="1">
    <citation type="journal article" date="2015" name="Nature">
        <title>rRNA introns, odd ribosomes, and small enigmatic genomes across a large radiation of phyla.</title>
        <authorList>
            <person name="Brown C.T."/>
            <person name="Hug L.A."/>
            <person name="Thomas B.C."/>
            <person name="Sharon I."/>
            <person name="Castelle C.J."/>
            <person name="Singh A."/>
            <person name="Wilkins M.J."/>
            <person name="Williams K.H."/>
            <person name="Banfield J.F."/>
        </authorList>
    </citation>
    <scope>NUCLEOTIDE SEQUENCE [LARGE SCALE GENOMIC DNA]</scope>
</reference>
<protein>
    <submittedName>
        <fullName evidence="2">Family 2 glycosyltransferase</fullName>
    </submittedName>
</protein>
<evidence type="ECO:0000313" key="2">
    <source>
        <dbReference type="EMBL" id="KKR97494.1"/>
    </source>
</evidence>
<dbReference type="Proteomes" id="UP000034108">
    <property type="component" value="Unassembled WGS sequence"/>
</dbReference>
<evidence type="ECO:0000313" key="3">
    <source>
        <dbReference type="Proteomes" id="UP000034108"/>
    </source>
</evidence>
<organism evidence="2 3">
    <name type="scientific">Candidatus Magasanikbacteria bacterium GW2011_GWC2_41_17</name>
    <dbReference type="NCBI Taxonomy" id="1619048"/>
    <lineage>
        <taxon>Bacteria</taxon>
        <taxon>Candidatus Magasanikiibacteriota</taxon>
    </lineage>
</organism>
<keyword evidence="1" id="KW-0812">Transmembrane</keyword>
<keyword evidence="1" id="KW-1133">Transmembrane helix</keyword>
<comment type="caution">
    <text evidence="2">The sequence shown here is derived from an EMBL/GenBank/DDBJ whole genome shotgun (WGS) entry which is preliminary data.</text>
</comment>
<dbReference type="STRING" id="1619048.UU49_C0029G0001"/>
<gene>
    <name evidence="2" type="ORF">UU49_C0029G0001</name>
</gene>
<accession>A0A0G0V954</accession>
<dbReference type="Gene3D" id="3.90.550.10">
    <property type="entry name" value="Spore Coat Polysaccharide Biosynthesis Protein SpsA, Chain A"/>
    <property type="match status" value="1"/>
</dbReference>
<sequence>GWAFDPRYFIWFEDVDLCREIKRLGYKVIYTPIISCVDYVGQSFIKQETLWKQKNFTASMLTYFKKWEPWYKWGIIWILRPVGIALTWFLTKL</sequence>
<keyword evidence="2" id="KW-0808">Transferase</keyword>
<evidence type="ECO:0000256" key="1">
    <source>
        <dbReference type="SAM" id="Phobius"/>
    </source>
</evidence>
<dbReference type="AlphaFoldDB" id="A0A0G0V954"/>
<dbReference type="InterPro" id="IPR029044">
    <property type="entry name" value="Nucleotide-diphossugar_trans"/>
</dbReference>